<dbReference type="RefSeq" id="WP_241350033.1">
    <property type="nucleotide sequence ID" value="NZ_JAKZGP010000091.1"/>
</dbReference>
<organism evidence="1 2">
    <name type="scientific">Belliella filtrata</name>
    <dbReference type="NCBI Taxonomy" id="2923435"/>
    <lineage>
        <taxon>Bacteria</taxon>
        <taxon>Pseudomonadati</taxon>
        <taxon>Bacteroidota</taxon>
        <taxon>Cytophagia</taxon>
        <taxon>Cytophagales</taxon>
        <taxon>Cyclobacteriaceae</taxon>
        <taxon>Belliella</taxon>
    </lineage>
</organism>
<keyword evidence="2" id="KW-1185">Reference proteome</keyword>
<accession>A0ABS9V5B4</accession>
<dbReference type="EMBL" id="JAKZGP010000091">
    <property type="protein sequence ID" value="MCH7411602.1"/>
    <property type="molecule type" value="Genomic_DNA"/>
</dbReference>
<proteinExistence type="predicted"/>
<dbReference type="Proteomes" id="UP001165489">
    <property type="component" value="Unassembled WGS sequence"/>
</dbReference>
<reference evidence="1" key="1">
    <citation type="submission" date="2022-03" db="EMBL/GenBank/DDBJ databases">
        <title>De novo assembled genomes of Belliella spp. (Cyclobacteriaceae) strains.</title>
        <authorList>
            <person name="Szabo A."/>
            <person name="Korponai K."/>
            <person name="Felfoldi T."/>
        </authorList>
    </citation>
    <scope>NUCLEOTIDE SEQUENCE</scope>
    <source>
        <strain evidence="1">DSM 111904</strain>
    </source>
</reference>
<evidence type="ECO:0000313" key="1">
    <source>
        <dbReference type="EMBL" id="MCH7411602.1"/>
    </source>
</evidence>
<evidence type="ECO:0000313" key="2">
    <source>
        <dbReference type="Proteomes" id="UP001165489"/>
    </source>
</evidence>
<sequence length="154" mass="18012">MDLKRIDNLWRFLSIKNNLHLKHLVGDNVMYVIGKGSQKMTHSFNPRFLTDSTLTLEDVHFQSKLIYKQYNAPKKRFGIKQPPISPVSSVVFFPKELLKLSLKYDLNVLKDRHDRYAISISPFNPKNIYDILNAVNVMSKSLWIKNFFAEGIRN</sequence>
<protein>
    <submittedName>
        <fullName evidence="1">Uncharacterized protein</fullName>
    </submittedName>
</protein>
<comment type="caution">
    <text evidence="1">The sequence shown here is derived from an EMBL/GenBank/DDBJ whole genome shotgun (WGS) entry which is preliminary data.</text>
</comment>
<gene>
    <name evidence="1" type="ORF">MM239_19605</name>
</gene>
<name>A0ABS9V5B4_9BACT</name>